<dbReference type="Pfam" id="PF04519">
    <property type="entry name" value="Bactofilin"/>
    <property type="match status" value="1"/>
</dbReference>
<comment type="caution">
    <text evidence="3">The sequence shown here is derived from an EMBL/GenBank/DDBJ whole genome shotgun (WGS) entry which is preliminary data.</text>
</comment>
<evidence type="ECO:0000256" key="1">
    <source>
        <dbReference type="ARBA" id="ARBA00044755"/>
    </source>
</evidence>
<dbReference type="AlphaFoldDB" id="A0A926HUN8"/>
<evidence type="ECO:0000256" key="2">
    <source>
        <dbReference type="SAM" id="MobiDB-lite"/>
    </source>
</evidence>
<dbReference type="EMBL" id="JACRSP010000003">
    <property type="protein sequence ID" value="MBC8536493.1"/>
    <property type="molecule type" value="Genomic_DNA"/>
</dbReference>
<keyword evidence="4" id="KW-1185">Reference proteome</keyword>
<dbReference type="PANTHER" id="PTHR35024:SF4">
    <property type="entry name" value="POLYMER-FORMING CYTOSKELETAL PROTEIN"/>
    <property type="match status" value="1"/>
</dbReference>
<reference evidence="3" key="1">
    <citation type="submission" date="2020-08" db="EMBL/GenBank/DDBJ databases">
        <title>Genome public.</title>
        <authorList>
            <person name="Liu C."/>
            <person name="Sun Q."/>
        </authorList>
    </citation>
    <scope>NUCLEOTIDE SEQUENCE</scope>
    <source>
        <strain evidence="3">BX7</strain>
    </source>
</reference>
<evidence type="ECO:0000313" key="3">
    <source>
        <dbReference type="EMBL" id="MBC8536493.1"/>
    </source>
</evidence>
<organism evidence="3 4">
    <name type="scientific">Feifania hominis</name>
    <dbReference type="NCBI Taxonomy" id="2763660"/>
    <lineage>
        <taxon>Bacteria</taxon>
        <taxon>Bacillati</taxon>
        <taxon>Bacillota</taxon>
        <taxon>Clostridia</taxon>
        <taxon>Eubacteriales</taxon>
        <taxon>Feifaniaceae</taxon>
        <taxon>Feifania</taxon>
    </lineage>
</organism>
<proteinExistence type="inferred from homology"/>
<dbReference type="Proteomes" id="UP000620366">
    <property type="component" value="Unassembled WGS sequence"/>
</dbReference>
<dbReference type="RefSeq" id="WP_249300337.1">
    <property type="nucleotide sequence ID" value="NZ_JACRSP010000003.1"/>
</dbReference>
<accession>A0A926HUN8</accession>
<sequence length="213" mass="22131">MEKRKRPPARGAQKSAAELLRELRLKENEPIDFVTTPTAPPPSEAADTPEPQAAQPASETSIPLPAARQSTHIAAGTAVEGRLRAEGNLECSGSVRGSLEADGTLLLQGVLTGDAAAQQMRLCGGRVEGNLTAQGPVEIDRDSVVEGDIKAAALTLSGRVRGDLHVQGTLRLLATAVVVGNLHCGDFCAETGAVIRGEIHMAAAEDLAACFAR</sequence>
<dbReference type="PANTHER" id="PTHR35024">
    <property type="entry name" value="HYPOTHETICAL CYTOSOLIC PROTEIN"/>
    <property type="match status" value="1"/>
</dbReference>
<protein>
    <submittedName>
        <fullName evidence="3">Polymer-forming cytoskeletal protein</fullName>
    </submittedName>
</protein>
<name>A0A926HUN8_9FIRM</name>
<feature type="region of interest" description="Disordered" evidence="2">
    <location>
        <begin position="24"/>
        <end position="66"/>
    </location>
</feature>
<dbReference type="InterPro" id="IPR007607">
    <property type="entry name" value="BacA/B"/>
</dbReference>
<evidence type="ECO:0000313" key="4">
    <source>
        <dbReference type="Proteomes" id="UP000620366"/>
    </source>
</evidence>
<comment type="similarity">
    <text evidence="1">Belongs to the bactofilin family.</text>
</comment>
<gene>
    <name evidence="3" type="ORF">H8695_07335</name>
</gene>